<accession>A0A8J6JAE1</accession>
<reference evidence="1" key="1">
    <citation type="submission" date="2020-08" db="EMBL/GenBank/DDBJ databases">
        <title>Genome public.</title>
        <authorList>
            <person name="Liu C."/>
            <person name="Sun Q."/>
        </authorList>
    </citation>
    <scope>NUCLEOTIDE SEQUENCE</scope>
    <source>
        <strain evidence="1">NSJ-23</strain>
    </source>
</reference>
<gene>
    <name evidence="1" type="ORF">H8S11_13635</name>
</gene>
<name>A0A8J6JAE1_9FIRM</name>
<protein>
    <submittedName>
        <fullName evidence="1">Uncharacterized protein</fullName>
    </submittedName>
</protein>
<proteinExistence type="predicted"/>
<evidence type="ECO:0000313" key="1">
    <source>
        <dbReference type="EMBL" id="MBC5723836.1"/>
    </source>
</evidence>
<organism evidence="1 2">
    <name type="scientific">Flintibacter hominis</name>
    <dbReference type="NCBI Taxonomy" id="2763048"/>
    <lineage>
        <taxon>Bacteria</taxon>
        <taxon>Bacillati</taxon>
        <taxon>Bacillota</taxon>
        <taxon>Clostridia</taxon>
        <taxon>Eubacteriales</taxon>
        <taxon>Flintibacter</taxon>
    </lineage>
</organism>
<keyword evidence="2" id="KW-1185">Reference proteome</keyword>
<comment type="caution">
    <text evidence="1">The sequence shown here is derived from an EMBL/GenBank/DDBJ whole genome shotgun (WGS) entry which is preliminary data.</text>
</comment>
<sequence length="215" mass="23331">MIYMTDWNICTPPGFSLGFEGDNEVTSLEISTDLPEGWDLKVDVEKDGQKNIIQLSRDGEVYSALLTAAMLADDGTYAMQVRGTLGDQVRHSNLFYATVFNSINAVDAFPPPLPSEFEQMEDRLTDINNNPPKPGTNGTWLIFNPDSGEYEESDIPLPEGGGGGYRIGHGLLLDRETNTLSVNAVSDFEGDNTLPITAAAVQDTVGNIEILLGTI</sequence>
<dbReference type="EMBL" id="JACOPO010000023">
    <property type="protein sequence ID" value="MBC5723836.1"/>
    <property type="molecule type" value="Genomic_DNA"/>
</dbReference>
<evidence type="ECO:0000313" key="2">
    <source>
        <dbReference type="Proteomes" id="UP000628736"/>
    </source>
</evidence>
<dbReference type="RefSeq" id="WP_186853526.1">
    <property type="nucleotide sequence ID" value="NZ_JACOPO010000023.1"/>
</dbReference>
<dbReference type="AlphaFoldDB" id="A0A8J6JAE1"/>
<dbReference type="Proteomes" id="UP000628736">
    <property type="component" value="Unassembled WGS sequence"/>
</dbReference>